<dbReference type="AlphaFoldDB" id="A0A3B0Z3D2"/>
<dbReference type="GO" id="GO:0051782">
    <property type="term" value="P:negative regulation of cell division"/>
    <property type="evidence" value="ECO:0007669"/>
    <property type="project" value="InterPro"/>
</dbReference>
<dbReference type="GO" id="GO:0009432">
    <property type="term" value="P:SOS response"/>
    <property type="evidence" value="ECO:0007669"/>
    <property type="project" value="InterPro"/>
</dbReference>
<dbReference type="PIRSF" id="PIRSF037290">
    <property type="entry name" value="UCP037290"/>
    <property type="match status" value="1"/>
</dbReference>
<evidence type="ECO:0000256" key="1">
    <source>
        <dbReference type="ARBA" id="ARBA00022763"/>
    </source>
</evidence>
<dbReference type="InterPro" id="IPR050356">
    <property type="entry name" value="SulA_CellDiv_inhibitor"/>
</dbReference>
<dbReference type="Pfam" id="PF03846">
    <property type="entry name" value="SulA"/>
    <property type="match status" value="1"/>
</dbReference>
<dbReference type="PANTHER" id="PTHR35369">
    <property type="entry name" value="BLR3025 PROTEIN-RELATED"/>
    <property type="match status" value="1"/>
</dbReference>
<dbReference type="InterPro" id="IPR017166">
    <property type="entry name" value="UCP037290"/>
</dbReference>
<proteinExistence type="predicted"/>
<evidence type="ECO:0000313" key="2">
    <source>
        <dbReference type="EMBL" id="VAW75226.1"/>
    </source>
</evidence>
<dbReference type="EMBL" id="UOFN01000046">
    <property type="protein sequence ID" value="VAW75226.1"/>
    <property type="molecule type" value="Genomic_DNA"/>
</dbReference>
<name>A0A3B0Z3D2_9ZZZZ</name>
<dbReference type="GO" id="GO:0006281">
    <property type="term" value="P:DNA repair"/>
    <property type="evidence" value="ECO:0007669"/>
    <property type="project" value="TreeGrafter"/>
</dbReference>
<dbReference type="NCBIfam" id="NF033429">
    <property type="entry name" value="ImuA_translesion"/>
    <property type="match status" value="1"/>
</dbReference>
<reference evidence="2" key="1">
    <citation type="submission" date="2018-06" db="EMBL/GenBank/DDBJ databases">
        <authorList>
            <person name="Zhirakovskaya E."/>
        </authorList>
    </citation>
    <scope>NUCLEOTIDE SEQUENCE</scope>
</reference>
<sequence>MKVQRITQRTGYWHDTRKAEQPDSVSSGFDDLDTLLPDGGWPRGALTEIHLAQQSMDALHLLLPALSKLSHDENRWICLVAPPILPCMSDLLESGVNLSRVLLVHPGAQQDGLWAVEESLRSGTCSAVLAWPTTDDSAALRCLQLAAEAGNTSGFLFRPQHLANRPSPATLRLQLHEQQDYYPAVSVIQRRSGRNSAQMHRFSDRVA</sequence>
<accession>A0A3B0Z3D2</accession>
<dbReference type="InterPro" id="IPR047610">
    <property type="entry name" value="ImuA_translesion"/>
</dbReference>
<dbReference type="PANTHER" id="PTHR35369:SF3">
    <property type="entry name" value="TRANSLESION DNA SYNTHESIS-ASSOCIATED PROTEIN IMUA"/>
    <property type="match status" value="1"/>
</dbReference>
<dbReference type="InterPro" id="IPR027417">
    <property type="entry name" value="P-loop_NTPase"/>
</dbReference>
<organism evidence="2">
    <name type="scientific">hydrothermal vent metagenome</name>
    <dbReference type="NCBI Taxonomy" id="652676"/>
    <lineage>
        <taxon>unclassified sequences</taxon>
        <taxon>metagenomes</taxon>
        <taxon>ecological metagenomes</taxon>
    </lineage>
</organism>
<protein>
    <submittedName>
        <fullName evidence="2">RecA/RadA recombinase</fullName>
    </submittedName>
</protein>
<dbReference type="InterPro" id="IPR004596">
    <property type="entry name" value="Cell_div_suppressor_SulA"/>
</dbReference>
<dbReference type="SUPFAM" id="SSF52540">
    <property type="entry name" value="P-loop containing nucleoside triphosphate hydrolases"/>
    <property type="match status" value="1"/>
</dbReference>
<dbReference type="Gene3D" id="3.40.50.300">
    <property type="entry name" value="P-loop containing nucleotide triphosphate hydrolases"/>
    <property type="match status" value="1"/>
</dbReference>
<keyword evidence="1" id="KW-0227">DNA damage</keyword>
<gene>
    <name evidence="2" type="ORF">MNBD_GAMMA15-1993</name>
</gene>